<comment type="cofactor">
    <cofactor evidence="11">
        <name>[4Fe-4S] cluster</name>
        <dbReference type="ChEBI" id="CHEBI:49883"/>
    </cofactor>
    <text evidence="11">Binds 1 [4Fe-4S] cluster.</text>
</comment>
<dbReference type="PANTHER" id="PTHR11472:SF59">
    <property type="entry name" value="ATP-DEPENDENT DNA HELICASE DING"/>
    <property type="match status" value="1"/>
</dbReference>
<proteinExistence type="inferred from homology"/>
<dbReference type="PROSITE" id="PS51193">
    <property type="entry name" value="HELICASE_ATP_BIND_2"/>
    <property type="match status" value="1"/>
</dbReference>
<keyword evidence="4 11" id="KW-0378">Hydrolase</keyword>
<dbReference type="Gene3D" id="3.40.50.300">
    <property type="entry name" value="P-loop containing nucleotide triphosphate hydrolases"/>
    <property type="match status" value="2"/>
</dbReference>
<protein>
    <recommendedName>
        <fullName evidence="11">ATP-dependent DNA helicase DinG</fullName>
        <ecNumber evidence="11">5.6.2.3</ecNumber>
    </recommendedName>
    <alternativeName>
        <fullName evidence="11">DNA 5'-3' helicase DinG</fullName>
    </alternativeName>
</protein>
<dbReference type="GO" id="GO:0005524">
    <property type="term" value="F:ATP binding"/>
    <property type="evidence" value="ECO:0007669"/>
    <property type="project" value="UniProtKB-UniRule"/>
</dbReference>
<keyword evidence="2 11" id="KW-0479">Metal-binding</keyword>
<dbReference type="Pfam" id="PF13307">
    <property type="entry name" value="Helicase_C_2"/>
    <property type="match status" value="1"/>
</dbReference>
<dbReference type="GO" id="GO:0003677">
    <property type="term" value="F:DNA binding"/>
    <property type="evidence" value="ECO:0007669"/>
    <property type="project" value="UniProtKB-UniRule"/>
</dbReference>
<evidence type="ECO:0000256" key="6">
    <source>
        <dbReference type="ARBA" id="ARBA00022840"/>
    </source>
</evidence>
<keyword evidence="5 11" id="KW-0347">Helicase</keyword>
<reference evidence="13 14" key="1">
    <citation type="journal article" date="2014" name="Genome Announc.">
        <title>Complete Genome Sequences of Two Escherichia coli O145:H28 Outbreak Strains of Food Origin.</title>
        <authorList>
            <person name="Cooper K.K."/>
            <person name="Mandrell R.E."/>
            <person name="Louie J.W."/>
            <person name="Korlach J."/>
            <person name="Clark T.A."/>
            <person name="Parker C.T."/>
            <person name="Huynh S."/>
            <person name="Chain P.S."/>
            <person name="Ahmed S."/>
            <person name="Carter M.Q."/>
        </authorList>
    </citation>
    <scope>NUCLEOTIDE SEQUENCE [LARGE SCALE GENOMIC DNA]</scope>
    <source>
        <strain evidence="13 14">RM12581</strain>
    </source>
</reference>
<dbReference type="InterPro" id="IPR014001">
    <property type="entry name" value="Helicase_ATP-bd"/>
</dbReference>
<dbReference type="EMBL" id="CP007136">
    <property type="protein sequence ID" value="AHY69390.1"/>
    <property type="molecule type" value="Genomic_DNA"/>
</dbReference>
<dbReference type="InterPro" id="IPR045028">
    <property type="entry name" value="DinG/Rad3-like"/>
</dbReference>
<evidence type="ECO:0000256" key="2">
    <source>
        <dbReference type="ARBA" id="ARBA00022723"/>
    </source>
</evidence>
<keyword evidence="1 11" id="KW-0004">4Fe-4S</keyword>
<evidence type="ECO:0000256" key="4">
    <source>
        <dbReference type="ARBA" id="ARBA00022801"/>
    </source>
</evidence>
<dbReference type="InterPro" id="IPR006554">
    <property type="entry name" value="Helicase-like_DEXD_c2"/>
</dbReference>
<keyword evidence="9 11" id="KW-0238">DNA-binding</keyword>
<evidence type="ECO:0000256" key="7">
    <source>
        <dbReference type="ARBA" id="ARBA00023004"/>
    </source>
</evidence>
<dbReference type="NCBIfam" id="NF008729">
    <property type="entry name" value="PRK11747.1"/>
    <property type="match status" value="1"/>
</dbReference>
<evidence type="ECO:0000313" key="13">
    <source>
        <dbReference type="EMBL" id="AHY69390.1"/>
    </source>
</evidence>
<dbReference type="GO" id="GO:0046872">
    <property type="term" value="F:metal ion binding"/>
    <property type="evidence" value="ECO:0007669"/>
    <property type="project" value="UniProtKB-KW"/>
</dbReference>
<dbReference type="HAMAP" id="MF_02205">
    <property type="entry name" value="DinG_proteobact"/>
    <property type="match status" value="1"/>
</dbReference>
<evidence type="ECO:0000256" key="8">
    <source>
        <dbReference type="ARBA" id="ARBA00023014"/>
    </source>
</evidence>
<dbReference type="FunFam" id="3.40.50.300:FF:000685">
    <property type="entry name" value="ATP-dependent DNA helicase DinG"/>
    <property type="match status" value="1"/>
</dbReference>
<dbReference type="InterPro" id="IPR027417">
    <property type="entry name" value="P-loop_NTPase"/>
</dbReference>
<feature type="binding site" evidence="11">
    <location>
        <position position="251"/>
    </location>
    <ligand>
        <name>[4Fe-4S] cluster</name>
        <dbReference type="ChEBI" id="CHEBI:49883"/>
    </ligand>
</feature>
<dbReference type="Proteomes" id="UP000025231">
    <property type="component" value="Chromosome"/>
</dbReference>
<dbReference type="SMART" id="SM00487">
    <property type="entry name" value="DEXDc"/>
    <property type="match status" value="1"/>
</dbReference>
<organism evidence="13 14">
    <name type="scientific">Escherichia coli O145:H28 (strain RM12581)</name>
    <dbReference type="NCBI Taxonomy" id="1248823"/>
    <lineage>
        <taxon>Bacteria</taxon>
        <taxon>Pseudomonadati</taxon>
        <taxon>Pseudomonadota</taxon>
        <taxon>Gammaproteobacteria</taxon>
        <taxon>Enterobacterales</taxon>
        <taxon>Enterobacteriaceae</taxon>
        <taxon>Escherichia</taxon>
    </lineage>
</organism>
<keyword evidence="8 11" id="KW-0411">Iron-sulfur</keyword>
<evidence type="ECO:0000259" key="12">
    <source>
        <dbReference type="PROSITE" id="PS51193"/>
    </source>
</evidence>
<dbReference type="PANTHER" id="PTHR11472">
    <property type="entry name" value="DNA REPAIR DEAD HELICASE RAD3/XP-D SUBFAMILY MEMBER"/>
    <property type="match status" value="1"/>
</dbReference>
<dbReference type="GO" id="GO:0016787">
    <property type="term" value="F:hydrolase activity"/>
    <property type="evidence" value="ECO:0007669"/>
    <property type="project" value="UniProtKB-KW"/>
</dbReference>
<evidence type="ECO:0000256" key="3">
    <source>
        <dbReference type="ARBA" id="ARBA00022741"/>
    </source>
</evidence>
<evidence type="ECO:0000313" key="14">
    <source>
        <dbReference type="Proteomes" id="UP000025231"/>
    </source>
</evidence>
<dbReference type="SMART" id="SM00488">
    <property type="entry name" value="DEXDc2"/>
    <property type="match status" value="1"/>
</dbReference>
<dbReference type="GO" id="GO:0051539">
    <property type="term" value="F:4 iron, 4 sulfur cluster binding"/>
    <property type="evidence" value="ECO:0007669"/>
    <property type="project" value="UniProtKB-UniRule"/>
</dbReference>
<comment type="similarity">
    <text evidence="11">Belongs to the helicase family. DinG subfamily. Type 1 sub-subfamily.</text>
</comment>
<comment type="catalytic activity">
    <reaction evidence="11">
        <text>ATP + H2O = ADP + phosphate + H(+)</text>
        <dbReference type="Rhea" id="RHEA:13065"/>
        <dbReference type="ChEBI" id="CHEBI:15377"/>
        <dbReference type="ChEBI" id="CHEBI:15378"/>
        <dbReference type="ChEBI" id="CHEBI:30616"/>
        <dbReference type="ChEBI" id="CHEBI:43474"/>
        <dbReference type="ChEBI" id="CHEBI:456216"/>
        <dbReference type="EC" id="5.6.2.3"/>
    </reaction>
</comment>
<keyword evidence="6 11" id="KW-0067">ATP-binding</keyword>
<dbReference type="SMART" id="SM00491">
    <property type="entry name" value="HELICc2"/>
    <property type="match status" value="1"/>
</dbReference>
<feature type="binding site" evidence="11">
    <location>
        <position position="256"/>
    </location>
    <ligand>
        <name>[4Fe-4S] cluster</name>
        <dbReference type="ChEBI" id="CHEBI:49883"/>
    </ligand>
</feature>
<name>A0ABC7ZNS3_ECOLR</name>
<dbReference type="InterPro" id="IPR006555">
    <property type="entry name" value="ATP-dep_Helicase_C"/>
</dbReference>
<comment type="function">
    <text evidence="11">DNA-dependent ATPase and 5'-3' DNA helicase. Unwinds D-loops, R-loops, forked DNA and G-quadruplex DNA.</text>
</comment>
<dbReference type="GO" id="GO:0043139">
    <property type="term" value="F:5'-3' DNA helicase activity"/>
    <property type="evidence" value="ECO:0007669"/>
    <property type="project" value="UniProtKB-UniRule"/>
</dbReference>
<accession>A0ABC7ZNS3</accession>
<dbReference type="FunFam" id="3.40.50.300:FF:000700">
    <property type="entry name" value="ATP-dependent DNA helicase DinG"/>
    <property type="match status" value="1"/>
</dbReference>
<dbReference type="InterPro" id="IPR011545">
    <property type="entry name" value="DEAD/DEAH_box_helicase_dom"/>
</dbReference>
<keyword evidence="10 11" id="KW-0413">Isomerase</keyword>
<dbReference type="AlphaFoldDB" id="A0ABC7ZNS3"/>
<sequence>MLFSALKTGLTVPSNFQSNILREGVFASRFPETEKPLPLKTEKCHNIGCLYSISGFLMALTAALKAQIAAWYKALQEQIPDFIPRAPQRQMIADVAKTLAGEEGRHLAIEAPTGVGKTLSYLIPGIAIAREEQKTLVVSTANVALQDQIYSKDLPLLKKIIPDLKFTAAFGRGRYVCPRNLTALASTEPTQQDLLAFLDDELTPNNQEEQKRCAKLKGDLDTYKWDGLRDHTDIAIDDDLWRRLSTDKASCLNRNCYYYRECPFFVARREIQEAEVVVANHALVMAAMESEAVLPDPKNLLLVLDEGHHLPDVARDALEMSAEITAPWYRLQLDLFTKLVATCMEQFRPKTIPPLAIPERLNAHCEELYVLIASLNNILNLYMPAGQEAEHRFAMGELPDEVLEICQRLAKLTEMLRGLAELFLNDLSEKTGSHDIVRLHRLILQMNRALGMFEAQSKLWRLASLAQSSGAPVTKWATREEREGQLHLWFHCVGIRVSDQLERLLWRSIPHIIVTSATLRSLNSFSRLQEMSGLKEKAGDRFVALDSPFNHCEQGKIVIPRMRVEPSIDNEEQHIAEMAAFFREQVESKKHLGMLVLFASGRAMQRFLDYVTDLRLMLLVQGDQPRYRLVELHRKRVANGERSVLVGLQSFAEGLDLKGDLLSQVHIHKIAFPPIDSPVVITEGEWLKSLNRYPFEVQSLPSASFNLIQQVGRLIRSHGCWGEVVIYDKRLLTKNYGKRLLDALPVFPIEQPEVPEGIVKKKEKTKSPRRRRR</sequence>
<dbReference type="Pfam" id="PF06733">
    <property type="entry name" value="DEAD_2"/>
    <property type="match status" value="1"/>
</dbReference>
<feature type="domain" description="Helicase ATP-binding" evidence="12">
    <location>
        <begin position="74"/>
        <end position="351"/>
    </location>
</feature>
<dbReference type="SUPFAM" id="SSF52540">
    <property type="entry name" value="P-loop containing nucleoside triphosphate hydrolases"/>
    <property type="match status" value="1"/>
</dbReference>
<feature type="binding site" evidence="11">
    <location>
        <position position="262"/>
    </location>
    <ligand>
        <name>[4Fe-4S] cluster</name>
        <dbReference type="ChEBI" id="CHEBI:49883"/>
    </ligand>
</feature>
<evidence type="ECO:0000256" key="9">
    <source>
        <dbReference type="ARBA" id="ARBA00023125"/>
    </source>
</evidence>
<dbReference type="InterPro" id="IPR014013">
    <property type="entry name" value="Helic_SF1/SF2_ATP-bd_DinG/Rad3"/>
</dbReference>
<gene>
    <name evidence="11 13" type="primary">dinG</name>
    <name evidence="13" type="ORF">ECRM12581_4300</name>
</gene>
<feature type="binding site" evidence="11">
    <location>
        <position position="177"/>
    </location>
    <ligand>
        <name>[4Fe-4S] cluster</name>
        <dbReference type="ChEBI" id="CHEBI:49883"/>
    </ligand>
</feature>
<evidence type="ECO:0000256" key="10">
    <source>
        <dbReference type="ARBA" id="ARBA00023235"/>
    </source>
</evidence>
<evidence type="ECO:0000256" key="1">
    <source>
        <dbReference type="ARBA" id="ARBA00022485"/>
    </source>
</evidence>
<evidence type="ECO:0000256" key="11">
    <source>
        <dbReference type="HAMAP-Rule" id="MF_02205"/>
    </source>
</evidence>
<dbReference type="InterPro" id="IPR010614">
    <property type="entry name" value="RAD3-like_helicase_DEAD"/>
</dbReference>
<evidence type="ECO:0000256" key="5">
    <source>
        <dbReference type="ARBA" id="ARBA00022806"/>
    </source>
</evidence>
<dbReference type="Pfam" id="PF00270">
    <property type="entry name" value="DEAD"/>
    <property type="match status" value="1"/>
</dbReference>
<dbReference type="EC" id="5.6.2.3" evidence="11"/>
<keyword evidence="7 11" id="KW-0408">Iron</keyword>
<dbReference type="InterPro" id="IPR039000">
    <property type="entry name" value="DinG_proteobact"/>
</dbReference>
<keyword evidence="3 11" id="KW-0547">Nucleotide-binding</keyword>